<dbReference type="GeneID" id="78288096"/>
<dbReference type="AlphaFoldDB" id="A0A1I0E3C8"/>
<keyword evidence="5" id="KW-1185">Reference proteome</keyword>
<keyword evidence="1" id="KW-0812">Transmembrane</keyword>
<proteinExistence type="predicted"/>
<reference evidence="4" key="1">
    <citation type="submission" date="2016-10" db="EMBL/GenBank/DDBJ databases">
        <authorList>
            <person name="de Groot N.N."/>
        </authorList>
    </citation>
    <scope>NUCLEOTIDE SEQUENCE [LARGE SCALE GENOMIC DNA]</scope>
    <source>
        <strain evidence="4">DSM 1551</strain>
    </source>
</reference>
<evidence type="ECO:0000313" key="5">
    <source>
        <dbReference type="Proteomes" id="UP000198558"/>
    </source>
</evidence>
<reference evidence="5" key="2">
    <citation type="submission" date="2016-10" db="EMBL/GenBank/DDBJ databases">
        <authorList>
            <person name="Varghese N."/>
            <person name="Submissions S."/>
        </authorList>
    </citation>
    <scope>NUCLEOTIDE SEQUENCE [LARGE SCALE GENOMIC DNA]</scope>
    <source>
        <strain evidence="5">DSM 1551</strain>
    </source>
</reference>
<dbReference type="Gene3D" id="3.10.450.40">
    <property type="match status" value="1"/>
</dbReference>
<sequence>MEKLINYKKQIIIIAILLIVIVIGSGIYILHTTLNNINYSKSEAHVAALKQFPGTIISSSIEYENMKIFYEIEIENQQQDYIEVSVDAKSGKIIGYEYKER</sequence>
<feature type="transmembrane region" description="Helical" evidence="1">
    <location>
        <begin position="12"/>
        <end position="31"/>
    </location>
</feature>
<evidence type="ECO:0000313" key="3">
    <source>
        <dbReference type="EMBL" id="GFI41650.1"/>
    </source>
</evidence>
<evidence type="ECO:0000259" key="2">
    <source>
        <dbReference type="Pfam" id="PF03413"/>
    </source>
</evidence>
<dbReference type="OrthoDB" id="1655676at2"/>
<dbReference type="Proteomes" id="UP000198558">
    <property type="component" value="Unassembled WGS sequence"/>
</dbReference>
<protein>
    <submittedName>
        <fullName evidence="4">Peptidase propeptide and YPEB domain-containing protein</fullName>
    </submittedName>
</protein>
<organism evidence="4 5">
    <name type="scientific">Thomasclavelia cocleata</name>
    <dbReference type="NCBI Taxonomy" id="69824"/>
    <lineage>
        <taxon>Bacteria</taxon>
        <taxon>Bacillati</taxon>
        <taxon>Bacillota</taxon>
        <taxon>Erysipelotrichia</taxon>
        <taxon>Erysipelotrichales</taxon>
        <taxon>Coprobacillaceae</taxon>
        <taxon>Thomasclavelia</taxon>
    </lineage>
</organism>
<reference evidence="3 6" key="3">
    <citation type="journal article" date="2020" name="Microbiome">
        <title>Single-cell genomics of uncultured bacteria reveals dietary fiber responders in the mouse gut microbiota.</title>
        <authorList>
            <person name="Chijiiwa R."/>
            <person name="Hosokawa M."/>
            <person name="Kogawa M."/>
            <person name="Nishikawa Y."/>
            <person name="Ide K."/>
            <person name="Sakanashi C."/>
            <person name="Takahashi K."/>
            <person name="Takeyama H."/>
        </authorList>
    </citation>
    <scope>NUCLEOTIDE SEQUENCE [LARGE SCALE GENOMIC DNA]</scope>
    <source>
        <strain evidence="3">IMSAGC_017</strain>
    </source>
</reference>
<keyword evidence="1" id="KW-0472">Membrane</keyword>
<keyword evidence="1" id="KW-1133">Transmembrane helix</keyword>
<dbReference type="InterPro" id="IPR025711">
    <property type="entry name" value="PepSY"/>
</dbReference>
<dbReference type="EMBL" id="FOIN01000009">
    <property type="protein sequence ID" value="SET38850.1"/>
    <property type="molecule type" value="Genomic_DNA"/>
</dbReference>
<evidence type="ECO:0000313" key="6">
    <source>
        <dbReference type="Proteomes" id="UP000490821"/>
    </source>
</evidence>
<dbReference type="Pfam" id="PF03413">
    <property type="entry name" value="PepSY"/>
    <property type="match status" value="1"/>
</dbReference>
<dbReference type="RefSeq" id="WP_092353261.1">
    <property type="nucleotide sequence ID" value="NZ_BLMI01000203.1"/>
</dbReference>
<gene>
    <name evidence="3" type="ORF">IMSAGC017_01695</name>
    <name evidence="4" type="ORF">SAMN04489758_1098</name>
</gene>
<accession>A0A1I0E3C8</accession>
<evidence type="ECO:0000256" key="1">
    <source>
        <dbReference type="SAM" id="Phobius"/>
    </source>
</evidence>
<evidence type="ECO:0000313" key="4">
    <source>
        <dbReference type="EMBL" id="SET38850.1"/>
    </source>
</evidence>
<dbReference type="EMBL" id="BLMI01000203">
    <property type="protein sequence ID" value="GFI41650.1"/>
    <property type="molecule type" value="Genomic_DNA"/>
</dbReference>
<dbReference type="Proteomes" id="UP000490821">
    <property type="component" value="Unassembled WGS sequence"/>
</dbReference>
<feature type="domain" description="PepSY" evidence="2">
    <location>
        <begin position="40"/>
        <end position="97"/>
    </location>
</feature>
<name>A0A1I0E3C8_9FIRM</name>